<comment type="similarity">
    <text evidence="1">Belongs to the ROK (NagC/XylR) family.</text>
</comment>
<dbReference type="PROSITE" id="PS01125">
    <property type="entry name" value="ROK"/>
    <property type="match status" value="1"/>
</dbReference>
<evidence type="ECO:0000256" key="1">
    <source>
        <dbReference type="ARBA" id="ARBA00006479"/>
    </source>
</evidence>
<reference evidence="3" key="1">
    <citation type="submission" date="2018-12" db="EMBL/GenBank/DDBJ databases">
        <title>Tengunoibacter tsumagoiensis gen. nov., sp. nov., Dictyobacter kobayashii sp. nov., D. alpinus sp. nov., and D. joshuensis sp. nov. and description of Dictyobacteraceae fam. nov. within the order Ktedonobacterales isolated from Tengu-no-mugimeshi.</title>
        <authorList>
            <person name="Wang C.M."/>
            <person name="Zheng Y."/>
            <person name="Sakai Y."/>
            <person name="Toyoda A."/>
            <person name="Minakuchi Y."/>
            <person name="Abe K."/>
            <person name="Yokota A."/>
            <person name="Yabe S."/>
        </authorList>
    </citation>
    <scope>NUCLEOTIDE SEQUENCE [LARGE SCALE GENOMIC DNA]</scope>
    <source>
        <strain evidence="3">Uno16</strain>
    </source>
</reference>
<dbReference type="InterPro" id="IPR036388">
    <property type="entry name" value="WH-like_DNA-bd_sf"/>
</dbReference>
<protein>
    <submittedName>
        <fullName evidence="2">Xylose repressor protein</fullName>
    </submittedName>
</protein>
<dbReference type="OrthoDB" id="9796533at2"/>
<dbReference type="Pfam" id="PF13412">
    <property type="entry name" value="HTH_24"/>
    <property type="match status" value="1"/>
</dbReference>
<evidence type="ECO:0000313" key="2">
    <source>
        <dbReference type="EMBL" id="GCE29579.1"/>
    </source>
</evidence>
<dbReference type="PANTHER" id="PTHR18964:SF149">
    <property type="entry name" value="BIFUNCTIONAL UDP-N-ACETYLGLUCOSAMINE 2-EPIMERASE_N-ACETYLMANNOSAMINE KINASE"/>
    <property type="match status" value="1"/>
</dbReference>
<dbReference type="Gene3D" id="1.10.10.10">
    <property type="entry name" value="Winged helix-like DNA-binding domain superfamily/Winged helix DNA-binding domain"/>
    <property type="match status" value="1"/>
</dbReference>
<name>A0A402BE26_9CHLR</name>
<dbReference type="RefSeq" id="WP_126629819.1">
    <property type="nucleotide sequence ID" value="NZ_BIFT01000002.1"/>
</dbReference>
<dbReference type="AlphaFoldDB" id="A0A402BE26"/>
<dbReference type="InterPro" id="IPR000600">
    <property type="entry name" value="ROK"/>
</dbReference>
<proteinExistence type="inferred from homology"/>
<dbReference type="SUPFAM" id="SSF53067">
    <property type="entry name" value="Actin-like ATPase domain"/>
    <property type="match status" value="1"/>
</dbReference>
<dbReference type="EMBL" id="BIFT01000002">
    <property type="protein sequence ID" value="GCE29579.1"/>
    <property type="molecule type" value="Genomic_DNA"/>
</dbReference>
<dbReference type="InterPro" id="IPR036390">
    <property type="entry name" value="WH_DNA-bd_sf"/>
</dbReference>
<dbReference type="Gene3D" id="3.30.420.40">
    <property type="match status" value="2"/>
</dbReference>
<dbReference type="PANTHER" id="PTHR18964">
    <property type="entry name" value="ROK (REPRESSOR, ORF, KINASE) FAMILY"/>
    <property type="match status" value="1"/>
</dbReference>
<gene>
    <name evidence="2" type="ORF">KDA_50630</name>
</gene>
<dbReference type="InterPro" id="IPR049874">
    <property type="entry name" value="ROK_cs"/>
</dbReference>
<dbReference type="Pfam" id="PF00480">
    <property type="entry name" value="ROK"/>
    <property type="match status" value="1"/>
</dbReference>
<dbReference type="InterPro" id="IPR043129">
    <property type="entry name" value="ATPase_NBD"/>
</dbReference>
<accession>A0A402BE26</accession>
<organism evidence="2 3">
    <name type="scientific">Dictyobacter alpinus</name>
    <dbReference type="NCBI Taxonomy" id="2014873"/>
    <lineage>
        <taxon>Bacteria</taxon>
        <taxon>Bacillati</taxon>
        <taxon>Chloroflexota</taxon>
        <taxon>Ktedonobacteria</taxon>
        <taxon>Ktedonobacterales</taxon>
        <taxon>Dictyobacteraceae</taxon>
        <taxon>Dictyobacter</taxon>
    </lineage>
</organism>
<dbReference type="SUPFAM" id="SSF46785">
    <property type="entry name" value="Winged helix' DNA-binding domain"/>
    <property type="match status" value="1"/>
</dbReference>
<comment type="caution">
    <text evidence="2">The sequence shown here is derived from an EMBL/GenBank/DDBJ whole genome shotgun (WGS) entry which is preliminary data.</text>
</comment>
<keyword evidence="3" id="KW-1185">Reference proteome</keyword>
<sequence>MMAHRTGSKQLLRDLNKNIVLNLIAHGKSISRSELARRSGLPGATITHIVNEFISAGLINEVTEGTSGNGRPPLFLQLNAEAGYVIGVVIDVKLQEQRAQIVVCDLSCTIIHSYEKVIGEDWTPYKVVESIAEGIKQCAQEANVPLKRVLGVGVGLAGLIDSHRGICRYSPFFKWKNIELGPALEFLLHIPVRIDNDVNTLTVAERQFGVGRDMTNFLMVVVGRGVGLGVVVGGEIYRGARGGAGEFGHIKVDTREQAPLCHCGRRGCLEAFVSEYALVRAATGIDEESQTDALLQQLITRADAGDAAALKIFTDAGNILGSSLAHLIHLFDPVCIMLGRLPGKNLLLDPMKAAIACSPSLSQREEDPVQMIQSIEDSNTQWLRGAASLIVRELFQPPLYDSQPRILIDDILARTGRTPTRKRR</sequence>
<evidence type="ECO:0000313" key="3">
    <source>
        <dbReference type="Proteomes" id="UP000287171"/>
    </source>
</evidence>
<dbReference type="Proteomes" id="UP000287171">
    <property type="component" value="Unassembled WGS sequence"/>
</dbReference>